<feature type="transmembrane region" description="Helical" evidence="8">
    <location>
        <begin position="267"/>
        <end position="288"/>
    </location>
</feature>
<protein>
    <recommendedName>
        <fullName evidence="11">Peptide transporter ptr2</fullName>
    </recommendedName>
</protein>
<dbReference type="FunFam" id="1.20.1250.20:FF:000085">
    <property type="entry name" value="MFS peptide transporter Ptr2"/>
    <property type="match status" value="1"/>
</dbReference>
<proteinExistence type="inferred from homology"/>
<reference evidence="9 10" key="1">
    <citation type="submission" date="2018-11" db="EMBL/GenBank/DDBJ databases">
        <title>Genome sequence of Apiotrichum porosum DSM 27194.</title>
        <authorList>
            <person name="Aliyu H."/>
            <person name="Gorte O."/>
            <person name="Ochsenreither K."/>
        </authorList>
    </citation>
    <scope>NUCLEOTIDE SEQUENCE [LARGE SCALE GENOMIC DNA]</scope>
    <source>
        <strain evidence="9 10">DSM 27194</strain>
    </source>
</reference>
<name>A0A427Y0E8_9TREE</name>
<feature type="transmembrane region" description="Helical" evidence="8">
    <location>
        <begin position="124"/>
        <end position="144"/>
    </location>
</feature>
<evidence type="ECO:0000256" key="1">
    <source>
        <dbReference type="ARBA" id="ARBA00004141"/>
    </source>
</evidence>
<comment type="caution">
    <text evidence="9">The sequence shown here is derived from an EMBL/GenBank/DDBJ whole genome shotgun (WGS) entry which is preliminary data.</text>
</comment>
<dbReference type="Gene3D" id="1.20.1250.20">
    <property type="entry name" value="MFS general substrate transporter like domains"/>
    <property type="match status" value="1"/>
</dbReference>
<dbReference type="Pfam" id="PF00854">
    <property type="entry name" value="PTR2"/>
    <property type="match status" value="1"/>
</dbReference>
<evidence type="ECO:0000256" key="8">
    <source>
        <dbReference type="SAM" id="Phobius"/>
    </source>
</evidence>
<organism evidence="9 10">
    <name type="scientific">Apiotrichum porosum</name>
    <dbReference type="NCBI Taxonomy" id="105984"/>
    <lineage>
        <taxon>Eukaryota</taxon>
        <taxon>Fungi</taxon>
        <taxon>Dikarya</taxon>
        <taxon>Basidiomycota</taxon>
        <taxon>Agaricomycotina</taxon>
        <taxon>Tremellomycetes</taxon>
        <taxon>Trichosporonales</taxon>
        <taxon>Trichosporonaceae</taxon>
        <taxon>Apiotrichum</taxon>
    </lineage>
</organism>
<keyword evidence="5 8" id="KW-1133">Transmembrane helix</keyword>
<dbReference type="EMBL" id="RSCE01000003">
    <property type="protein sequence ID" value="RSH84589.1"/>
    <property type="molecule type" value="Genomic_DNA"/>
</dbReference>
<dbReference type="PANTHER" id="PTHR11654">
    <property type="entry name" value="OLIGOPEPTIDE TRANSPORTER-RELATED"/>
    <property type="match status" value="1"/>
</dbReference>
<evidence type="ECO:0000256" key="2">
    <source>
        <dbReference type="ARBA" id="ARBA00005982"/>
    </source>
</evidence>
<keyword evidence="6 8" id="KW-0472">Membrane</keyword>
<accession>A0A427Y0E8</accession>
<feature type="transmembrane region" description="Helical" evidence="8">
    <location>
        <begin position="402"/>
        <end position="423"/>
    </location>
</feature>
<dbReference type="GO" id="GO:0005886">
    <property type="term" value="C:plasma membrane"/>
    <property type="evidence" value="ECO:0007669"/>
    <property type="project" value="UniProtKB-ARBA"/>
</dbReference>
<feature type="transmembrane region" description="Helical" evidence="8">
    <location>
        <begin position="546"/>
        <end position="567"/>
    </location>
</feature>
<feature type="transmembrane region" description="Helical" evidence="8">
    <location>
        <begin position="240"/>
        <end position="261"/>
    </location>
</feature>
<gene>
    <name evidence="9" type="ORF">EHS24_006112</name>
</gene>
<dbReference type="GeneID" id="39590655"/>
<evidence type="ECO:0000313" key="9">
    <source>
        <dbReference type="EMBL" id="RSH84589.1"/>
    </source>
</evidence>
<keyword evidence="10" id="KW-1185">Reference proteome</keyword>
<dbReference type="SUPFAM" id="SSF103473">
    <property type="entry name" value="MFS general substrate transporter"/>
    <property type="match status" value="1"/>
</dbReference>
<dbReference type="RefSeq" id="XP_028478037.1">
    <property type="nucleotide sequence ID" value="XM_028621585.1"/>
</dbReference>
<dbReference type="AlphaFoldDB" id="A0A427Y0E8"/>
<keyword evidence="4 8" id="KW-0812">Transmembrane</keyword>
<feature type="transmembrane region" description="Helical" evidence="8">
    <location>
        <begin position="183"/>
        <end position="201"/>
    </location>
</feature>
<sequence>MTTDDTGFTSHDHKAADKPFDEKAPHETTVAVMVPDDHQYLTPTEEEFVTLRRVPAAMPLVAILMCFVEFTERASYYGCSGPFNNFINKPLPAGGSGTGAVAKGPAGTNQSAGALGLGSVPASALVKMFTFLAYIIPIFGGIIADTKWGRFKTICVGTAIGGIAHVLLVIPAIPAVIQRPDGSLGAFIISIIILAFATGFIKPSLGPLLCDQSPVKVPTISHTKQGERVIVDPTLTVERYLLFFYGAINVGSCFQLATQYAERLVGFWLAYLLPGVLYCCLPLLLIWLSPRLVKIPPQGTVVPDVWRAFKMCCKDGGWRRMGRGGDSFWDKAKPSKVMESGQVERLPNIHWDDAFVDEIRQTFSACITFLLIPIFTLANGGMGNQLNDMSVAMTLNGVPNDLLSTFNAITIIAFTPIITYGFYPLMEKMGYPIRPMMRMCIGFLLSTVGCIFAAVIQDRVYKTSPCGRYATTCDEVSPVSLWWQLPPIFFPAVGELFVNVTSFELAYTRSPHRMKGLVFALALSNSAVASAISMACSKAIADPNLVIPWIVLAVASALCAILFPTYFKNLDDFDFQWSTEERDAIEARKTQPKDIEDSDKY</sequence>
<feature type="transmembrane region" description="Helical" evidence="8">
    <location>
        <begin position="519"/>
        <end position="540"/>
    </location>
</feature>
<evidence type="ECO:0000313" key="10">
    <source>
        <dbReference type="Proteomes" id="UP000279236"/>
    </source>
</evidence>
<dbReference type="Proteomes" id="UP000279236">
    <property type="component" value="Unassembled WGS sequence"/>
</dbReference>
<evidence type="ECO:0000256" key="6">
    <source>
        <dbReference type="ARBA" id="ARBA00023136"/>
    </source>
</evidence>
<evidence type="ECO:0000256" key="5">
    <source>
        <dbReference type="ARBA" id="ARBA00022989"/>
    </source>
</evidence>
<dbReference type="GO" id="GO:0071916">
    <property type="term" value="F:dipeptide transmembrane transporter activity"/>
    <property type="evidence" value="ECO:0007669"/>
    <property type="project" value="UniProtKB-ARBA"/>
</dbReference>
<evidence type="ECO:0008006" key="11">
    <source>
        <dbReference type="Google" id="ProtNLM"/>
    </source>
</evidence>
<evidence type="ECO:0000256" key="3">
    <source>
        <dbReference type="ARBA" id="ARBA00022448"/>
    </source>
</evidence>
<dbReference type="InterPro" id="IPR036259">
    <property type="entry name" value="MFS_trans_sf"/>
</dbReference>
<feature type="transmembrane region" description="Helical" evidence="8">
    <location>
        <begin position="435"/>
        <end position="456"/>
    </location>
</feature>
<comment type="similarity">
    <text evidence="2">Belongs to the major facilitator superfamily. Proton-dependent oligopeptide transporter (POT/PTR) (TC 2.A.17) family.</text>
</comment>
<dbReference type="InterPro" id="IPR000109">
    <property type="entry name" value="POT_fam"/>
</dbReference>
<evidence type="ECO:0000256" key="7">
    <source>
        <dbReference type="SAM" id="MobiDB-lite"/>
    </source>
</evidence>
<comment type="subcellular location">
    <subcellularLocation>
        <location evidence="1">Membrane</location>
        <topology evidence="1">Multi-pass membrane protein</topology>
    </subcellularLocation>
</comment>
<feature type="compositionally biased region" description="Basic and acidic residues" evidence="7">
    <location>
        <begin position="10"/>
        <end position="23"/>
    </location>
</feature>
<keyword evidence="3" id="KW-0813">Transport</keyword>
<dbReference type="OrthoDB" id="8904098at2759"/>
<evidence type="ECO:0000256" key="4">
    <source>
        <dbReference type="ARBA" id="ARBA00022692"/>
    </source>
</evidence>
<feature type="transmembrane region" description="Helical" evidence="8">
    <location>
        <begin position="363"/>
        <end position="382"/>
    </location>
</feature>
<feature type="transmembrane region" description="Helical" evidence="8">
    <location>
        <begin position="156"/>
        <end position="177"/>
    </location>
</feature>
<feature type="region of interest" description="Disordered" evidence="7">
    <location>
        <begin position="1"/>
        <end position="23"/>
    </location>
</feature>